<proteinExistence type="predicted"/>
<sequence length="346" mass="38026">MPPPTGTPHTALADPAEPTDTAEPTDAADPADPADPGETTARTPAARADSGAPAKPGDPGESAEPSGPEDQPLRHGYTARALARLANYAATQYRYPTPLPWEERRDAAWSAIAEHLYTATEPPAYWDLIRAGWNTITAHTRRHRSTHGQTAHGSAPQFHRYWMLAATPTASPEDRVVERLALDQIWAALSPRNQELIRALDDHGDYTTAAESLGLPVSSFYSLISRARRAFTALWLEGETPTRAWGNDVRTGRDRPKHVTTTARQRTRKRHRDQTTDTTSGTPAPARAPRNRRDIGTTDTELLTRHANGESYREIADTLPIGPTAVRTRILNAFKATAEPRQHPPH</sequence>
<protein>
    <recommendedName>
        <fullName evidence="4">DNA-directed RNA polymerase specialized sigma24 family protein</fullName>
    </recommendedName>
</protein>
<dbReference type="Gene3D" id="1.10.10.10">
    <property type="entry name" value="Winged helix-like DNA-binding domain superfamily/Winged helix DNA-binding domain"/>
    <property type="match status" value="1"/>
</dbReference>
<keyword evidence="3" id="KW-1185">Reference proteome</keyword>
<evidence type="ECO:0000313" key="2">
    <source>
        <dbReference type="EMBL" id="PSK88946.1"/>
    </source>
</evidence>
<name>A0A2P8CVH1_9ACTN</name>
<dbReference type="EMBL" id="PYGA01000028">
    <property type="protein sequence ID" value="PSK88946.1"/>
    <property type="molecule type" value="Genomic_DNA"/>
</dbReference>
<dbReference type="AlphaFoldDB" id="A0A2P8CVH1"/>
<gene>
    <name evidence="2" type="ORF">CLV63_12834</name>
</gene>
<dbReference type="RefSeq" id="WP_170134360.1">
    <property type="nucleotide sequence ID" value="NZ_PYGA01000028.1"/>
</dbReference>
<organism evidence="2 3">
    <name type="scientific">Murinocardiopsis flavida</name>
    <dbReference type="NCBI Taxonomy" id="645275"/>
    <lineage>
        <taxon>Bacteria</taxon>
        <taxon>Bacillati</taxon>
        <taxon>Actinomycetota</taxon>
        <taxon>Actinomycetes</taxon>
        <taxon>Streptosporangiales</taxon>
        <taxon>Nocardiopsidaceae</taxon>
        <taxon>Murinocardiopsis</taxon>
    </lineage>
</organism>
<feature type="region of interest" description="Disordered" evidence="1">
    <location>
        <begin position="1"/>
        <end position="74"/>
    </location>
</feature>
<dbReference type="Proteomes" id="UP000240542">
    <property type="component" value="Unassembled WGS sequence"/>
</dbReference>
<accession>A0A2P8CVH1</accession>
<reference evidence="2 3" key="1">
    <citation type="submission" date="2018-03" db="EMBL/GenBank/DDBJ databases">
        <title>Genomic Encyclopedia of Archaeal and Bacterial Type Strains, Phase II (KMG-II): from individual species to whole genera.</title>
        <authorList>
            <person name="Goeker M."/>
        </authorList>
    </citation>
    <scope>NUCLEOTIDE SEQUENCE [LARGE SCALE GENOMIC DNA]</scope>
    <source>
        <strain evidence="2 3">DSM 45312</strain>
    </source>
</reference>
<evidence type="ECO:0000256" key="1">
    <source>
        <dbReference type="SAM" id="MobiDB-lite"/>
    </source>
</evidence>
<evidence type="ECO:0008006" key="4">
    <source>
        <dbReference type="Google" id="ProtNLM"/>
    </source>
</evidence>
<feature type="compositionally biased region" description="Basic and acidic residues" evidence="1">
    <location>
        <begin position="291"/>
        <end position="300"/>
    </location>
</feature>
<comment type="caution">
    <text evidence="2">The sequence shown here is derived from an EMBL/GenBank/DDBJ whole genome shotgun (WGS) entry which is preliminary data.</text>
</comment>
<feature type="region of interest" description="Disordered" evidence="1">
    <location>
        <begin position="244"/>
        <end position="300"/>
    </location>
</feature>
<feature type="compositionally biased region" description="Low complexity" evidence="1">
    <location>
        <begin position="13"/>
        <end position="41"/>
    </location>
</feature>
<dbReference type="InterPro" id="IPR036388">
    <property type="entry name" value="WH-like_DNA-bd_sf"/>
</dbReference>
<evidence type="ECO:0000313" key="3">
    <source>
        <dbReference type="Proteomes" id="UP000240542"/>
    </source>
</evidence>